<comment type="caution">
    <text evidence="6">The sequence shown here is derived from an EMBL/GenBank/DDBJ whole genome shotgun (WGS) entry which is preliminary data.</text>
</comment>
<dbReference type="STRING" id="411684.HPDFL43_21759"/>
<dbReference type="PANTHER" id="PTHR37419:SF1">
    <property type="entry name" value="SERINE_THREONINE-PROTEIN KINASE TOXIN HIPA"/>
    <property type="match status" value="1"/>
</dbReference>
<keyword evidence="3" id="KW-0418">Kinase</keyword>
<evidence type="ECO:0000259" key="5">
    <source>
        <dbReference type="Pfam" id="PF13657"/>
    </source>
</evidence>
<dbReference type="Proteomes" id="UP000004291">
    <property type="component" value="Chromosome"/>
</dbReference>
<keyword evidence="2" id="KW-0808">Transferase</keyword>
<dbReference type="InterPro" id="IPR052028">
    <property type="entry name" value="HipA_Ser/Thr_kinase"/>
</dbReference>
<dbReference type="Gene3D" id="1.10.1070.20">
    <property type="match status" value="1"/>
</dbReference>
<feature type="domain" description="HipA N-terminal subdomain 1" evidence="5">
    <location>
        <begin position="5"/>
        <end position="102"/>
    </location>
</feature>
<dbReference type="HOGENOM" id="CLU_030167_1_0_5"/>
<dbReference type="OrthoDB" id="9805913at2"/>
<dbReference type="InterPro" id="IPR012893">
    <property type="entry name" value="HipA-like_C"/>
</dbReference>
<comment type="similarity">
    <text evidence="1">Belongs to the HipA Ser/Thr kinase family.</text>
</comment>
<dbReference type="CDD" id="cd17793">
    <property type="entry name" value="HipA"/>
    <property type="match status" value="1"/>
</dbReference>
<dbReference type="RefSeq" id="WP_007200089.1">
    <property type="nucleotide sequence ID" value="NZ_CM002917.1"/>
</dbReference>
<protein>
    <submittedName>
        <fullName evidence="6">HipA</fullName>
    </submittedName>
</protein>
<evidence type="ECO:0000313" key="7">
    <source>
        <dbReference type="Proteomes" id="UP000004291"/>
    </source>
</evidence>
<sequence length="420" mass="45980">MSRSLDVYLKDRKAGELMQGDEGSLTFTYDSDYLATDPAALSVSLPLQDEPFGDRIARPFFSGLLPDEKARRRLAAALGVSSGNAFGLLEIIGGECAGALSLLPSDQSPPAPTSDDVELLDDKRLEEILALLRQRPLLGGEEDVRLSLAGAQDKLAVAIIDGQITLPKAGRPTTHILKPFNVELDGIVENEVFCMSLARRLGLDVPLVSKGVAGKSDYFLVERYDRITHGDGRIERIHQEDFCQALSVPPELKYEEEGGPGISQCQDLIRRTTGRPAAEILRFQRMLIFHYLIGNADAHAKNYALLYRGKVPDLAPVYDAVCTAAYPRISQKLAMAMGGRSLPDTILLEHWASLVPSTRASRRMLAGELMAMADAVATEAEALFEEVADSGAFHPILKGVRQVIETRCNLVRRALEREAR</sequence>
<gene>
    <name evidence="6" type="ORF">HPDFL43_21759</name>
</gene>
<name>A9DFJ8_HOEPD</name>
<keyword evidence="7" id="KW-1185">Reference proteome</keyword>
<dbReference type="AlphaFoldDB" id="A9DFJ8"/>
<dbReference type="Pfam" id="PF13657">
    <property type="entry name" value="Couple_hipA"/>
    <property type="match status" value="1"/>
</dbReference>
<feature type="domain" description="HipA-like C-terminal" evidence="4">
    <location>
        <begin position="146"/>
        <end position="373"/>
    </location>
</feature>
<evidence type="ECO:0000256" key="2">
    <source>
        <dbReference type="ARBA" id="ARBA00022679"/>
    </source>
</evidence>
<dbReference type="EMBL" id="ABIA03000002">
    <property type="protein sequence ID" value="EDQ31781.1"/>
    <property type="molecule type" value="Genomic_DNA"/>
</dbReference>
<dbReference type="PANTHER" id="PTHR37419">
    <property type="entry name" value="SERINE/THREONINE-PROTEIN KINASE TOXIN HIPA"/>
    <property type="match status" value="1"/>
</dbReference>
<evidence type="ECO:0000256" key="1">
    <source>
        <dbReference type="ARBA" id="ARBA00010164"/>
    </source>
</evidence>
<dbReference type="GO" id="GO:0005829">
    <property type="term" value="C:cytosol"/>
    <property type="evidence" value="ECO:0007669"/>
    <property type="project" value="TreeGrafter"/>
</dbReference>
<accession>A9DFJ8</accession>
<dbReference type="InterPro" id="IPR017508">
    <property type="entry name" value="HipA_N1"/>
</dbReference>
<dbReference type="Pfam" id="PF07804">
    <property type="entry name" value="HipA_C"/>
    <property type="match status" value="1"/>
</dbReference>
<proteinExistence type="inferred from homology"/>
<reference evidence="6 7" key="1">
    <citation type="submission" date="2007-10" db="EMBL/GenBank/DDBJ databases">
        <authorList>
            <person name="Wagner-Dobler I."/>
            <person name="Ferriera S."/>
            <person name="Johnson J."/>
            <person name="Kravitz S."/>
            <person name="Beeson K."/>
            <person name="Sutton G."/>
            <person name="Rogers Y.-H."/>
            <person name="Friedman R."/>
            <person name="Frazier M."/>
            <person name="Venter J.C."/>
        </authorList>
    </citation>
    <scope>NUCLEOTIDE SEQUENCE [LARGE SCALE GENOMIC DNA]</scope>
    <source>
        <strain evidence="6 7">DFL-43</strain>
    </source>
</reference>
<organism evidence="6 7">
    <name type="scientific">Hoeflea phototrophica (strain DSM 17068 / NCIMB 14078 / DFL-43)</name>
    <dbReference type="NCBI Taxonomy" id="411684"/>
    <lineage>
        <taxon>Bacteria</taxon>
        <taxon>Pseudomonadati</taxon>
        <taxon>Pseudomonadota</taxon>
        <taxon>Alphaproteobacteria</taxon>
        <taxon>Hyphomicrobiales</taxon>
        <taxon>Rhizobiaceae</taxon>
        <taxon>Hoeflea</taxon>
    </lineage>
</organism>
<evidence type="ECO:0000256" key="3">
    <source>
        <dbReference type="ARBA" id="ARBA00022777"/>
    </source>
</evidence>
<dbReference type="NCBIfam" id="TIGR03071">
    <property type="entry name" value="couple_hipA"/>
    <property type="match status" value="1"/>
</dbReference>
<dbReference type="GO" id="GO:0004674">
    <property type="term" value="F:protein serine/threonine kinase activity"/>
    <property type="evidence" value="ECO:0007669"/>
    <property type="project" value="TreeGrafter"/>
</dbReference>
<evidence type="ECO:0000259" key="4">
    <source>
        <dbReference type="Pfam" id="PF07804"/>
    </source>
</evidence>
<reference evidence="6 7" key="2">
    <citation type="submission" date="2012-06" db="EMBL/GenBank/DDBJ databases">
        <authorList>
            <person name="Fiebig A."/>
        </authorList>
    </citation>
    <scope>NUCLEOTIDE SEQUENCE [LARGE SCALE GENOMIC DNA]</scope>
    <source>
        <strain evidence="6 7">DFL-43</strain>
    </source>
</reference>
<evidence type="ECO:0000313" key="6">
    <source>
        <dbReference type="EMBL" id="EDQ31781.1"/>
    </source>
</evidence>
<dbReference type="eggNOG" id="COG3550">
    <property type="taxonomic scope" value="Bacteria"/>
</dbReference>